<organism evidence="2 3">
    <name type="scientific">Muricoccus nepalensis</name>
    <dbReference type="NCBI Taxonomy" id="1854500"/>
    <lineage>
        <taxon>Bacteria</taxon>
        <taxon>Pseudomonadati</taxon>
        <taxon>Pseudomonadota</taxon>
        <taxon>Alphaproteobacteria</taxon>
        <taxon>Acetobacterales</taxon>
        <taxon>Roseomonadaceae</taxon>
        <taxon>Muricoccus</taxon>
    </lineage>
</organism>
<feature type="region of interest" description="Disordered" evidence="1">
    <location>
        <begin position="57"/>
        <end position="103"/>
    </location>
</feature>
<comment type="caution">
    <text evidence="2">The sequence shown here is derived from an EMBL/GenBank/DDBJ whole genome shotgun (WGS) entry which is preliminary data.</text>
</comment>
<keyword evidence="3" id="KW-1185">Reference proteome</keyword>
<dbReference type="RefSeq" id="WP_140885756.1">
    <property type="nucleotide sequence ID" value="NZ_RCZP01000028.1"/>
</dbReference>
<evidence type="ECO:0000313" key="2">
    <source>
        <dbReference type="EMBL" id="TPG49552.1"/>
    </source>
</evidence>
<protein>
    <submittedName>
        <fullName evidence="2">Uncharacterized protein</fullName>
    </submittedName>
</protein>
<evidence type="ECO:0000256" key="1">
    <source>
        <dbReference type="SAM" id="MobiDB-lite"/>
    </source>
</evidence>
<evidence type="ECO:0000313" key="3">
    <source>
        <dbReference type="Proteomes" id="UP000317078"/>
    </source>
</evidence>
<proteinExistence type="predicted"/>
<dbReference type="Proteomes" id="UP000317078">
    <property type="component" value="Unassembled WGS sequence"/>
</dbReference>
<name>A0A502FJY3_9PROT</name>
<accession>A0A502FJY3</accession>
<feature type="compositionally biased region" description="Acidic residues" evidence="1">
    <location>
        <begin position="61"/>
        <end position="74"/>
    </location>
</feature>
<gene>
    <name evidence="2" type="ORF">EAH89_21320</name>
</gene>
<dbReference type="AlphaFoldDB" id="A0A502FJY3"/>
<sequence length="103" mass="11217">MNDRAEKRPTTLTAGRTLARDAASFGSGEAHHAAIRARLELLLEEVIEALDALDAFRADMEPDQDGEAEPDEESAQPAALTPDRAPSKVLRFPRRPRAVQVTA</sequence>
<dbReference type="EMBL" id="RCZP01000028">
    <property type="protein sequence ID" value="TPG49552.1"/>
    <property type="molecule type" value="Genomic_DNA"/>
</dbReference>
<reference evidence="2 3" key="1">
    <citation type="journal article" date="2019" name="Environ. Microbiol.">
        <title>Species interactions and distinct microbial communities in high Arctic permafrost affected cryosols are associated with the CH4 and CO2 gas fluxes.</title>
        <authorList>
            <person name="Altshuler I."/>
            <person name="Hamel J."/>
            <person name="Turney S."/>
            <person name="Magnuson E."/>
            <person name="Levesque R."/>
            <person name="Greer C."/>
            <person name="Whyte L.G."/>
        </authorList>
    </citation>
    <scope>NUCLEOTIDE SEQUENCE [LARGE SCALE GENOMIC DNA]</scope>
    <source>
        <strain evidence="2 3">S9.3B</strain>
    </source>
</reference>